<sequence>MHSMAFSSHKMLSRLFLRSSFRGEFMRIMIANDSSFYSNKNQLLAYSSAAYTKLERDNEVRMNKIGESKFRPRKQLEDLQVRAEHDPDVFGDLSNDFGAKFDFVDKLPDEEGDVEEKVIYKRKRLTTNQYAKIIKKFLERKKLANAIDVLETRMLKEDKVQPERYIYNLLISACADFGNTKKAFQLFNKMKQRGLTPSASTYTSLFNACANCPYSKDGLKRIDDLREICLEKGHVLNHLNYHALIKSYGRCGSLENAFKIVDEMVDNQIRITSETFNFLLQACASDKEAGFRHSLLVWRKMLTRGLKPGIFSFNLMLRCARDCGLGNIETTKDVIKTILSMTPEYTNQIGIPKTTEKTHIINADDTTNLTTSISDSSAANVGISDGIESAPLVNNSNIENQLDTAHEVTGNFPNLLAKYPHLGDMVYIEEIVKPEHRLLLIGGCNGFLEQMDAFKVKPDIKTFTLLLESLPPTLSSEQALLKSLLDRNITLDIDFFNILIKKRSLRGDYKNAKAVLKMLRQHKLSPDIVTFGVLSLSCTTLEEAIELKESIDEVGYRINVEILGGLLKKACVEWDCKYILFVLKVLVEEGITPSPEFMEIVRRFYNSVNGFIKNERVISRTEKTSTYLEKVRDEEFLNDFKNFSNYYKKFRVKVLVDVPTNHYKQFKKHEDPEDIELMNTGRN</sequence>
<evidence type="ECO:0000313" key="2">
    <source>
        <dbReference type="EMBL" id="RZF33504.1"/>
    </source>
</evidence>
<accession>A0A482WJ22</accession>
<dbReference type="NCBIfam" id="TIGR00756">
    <property type="entry name" value="PPR"/>
    <property type="match status" value="2"/>
</dbReference>
<dbReference type="Pfam" id="PF13812">
    <property type="entry name" value="PPR_3"/>
    <property type="match status" value="1"/>
</dbReference>
<protein>
    <recommendedName>
        <fullName evidence="4">Pentacotripeptide-repeat region of PRORP domain-containing protein</fullName>
    </recommendedName>
</protein>
<reference evidence="2 3" key="1">
    <citation type="journal article" date="2017" name="Gigascience">
        <title>Genome sequence of the small brown planthopper, Laodelphax striatellus.</title>
        <authorList>
            <person name="Zhu J."/>
            <person name="Jiang F."/>
            <person name="Wang X."/>
            <person name="Yang P."/>
            <person name="Bao Y."/>
            <person name="Zhao W."/>
            <person name="Wang W."/>
            <person name="Lu H."/>
            <person name="Wang Q."/>
            <person name="Cui N."/>
            <person name="Li J."/>
            <person name="Chen X."/>
            <person name="Luo L."/>
            <person name="Yu J."/>
            <person name="Kang L."/>
            <person name="Cui F."/>
        </authorList>
    </citation>
    <scope>NUCLEOTIDE SEQUENCE [LARGE SCALE GENOMIC DNA]</scope>
    <source>
        <strain evidence="2">Lst14</strain>
    </source>
</reference>
<proteinExistence type="predicted"/>
<comment type="caution">
    <text evidence="2">The sequence shown here is derived from an EMBL/GenBank/DDBJ whole genome shotgun (WGS) entry which is preliminary data.</text>
</comment>
<dbReference type="GO" id="GO:0000049">
    <property type="term" value="F:tRNA binding"/>
    <property type="evidence" value="ECO:0007669"/>
    <property type="project" value="TreeGrafter"/>
</dbReference>
<evidence type="ECO:0000256" key="1">
    <source>
        <dbReference type="PROSITE-ProRule" id="PRU00708"/>
    </source>
</evidence>
<dbReference type="FunCoup" id="A0A482WJ22">
    <property type="interactions" value="1365"/>
</dbReference>
<dbReference type="InterPro" id="IPR002885">
    <property type="entry name" value="PPR_rpt"/>
</dbReference>
<name>A0A482WJ22_LAOST</name>
<keyword evidence="3" id="KW-1185">Reference proteome</keyword>
<dbReference type="PANTHER" id="PTHR24014">
    <property type="entry name" value="2-OXOGLUTARATE AND IRON-DEPENDENT OXYGENASE DOMAIN-CONTAINING PROTEIN 2"/>
    <property type="match status" value="1"/>
</dbReference>
<dbReference type="InParanoid" id="A0A482WJ22"/>
<dbReference type="EMBL" id="QKKF02033837">
    <property type="protein sequence ID" value="RZF33504.1"/>
    <property type="molecule type" value="Genomic_DNA"/>
</dbReference>
<dbReference type="Proteomes" id="UP000291343">
    <property type="component" value="Unassembled WGS sequence"/>
</dbReference>
<feature type="repeat" description="PPR" evidence="1">
    <location>
        <begin position="272"/>
        <end position="308"/>
    </location>
</feature>
<feature type="repeat" description="PPR" evidence="1">
    <location>
        <begin position="237"/>
        <end position="271"/>
    </location>
</feature>
<dbReference type="PANTHER" id="PTHR24014:SF6">
    <property type="entry name" value="PENTATRICOPEPTIDE REPEAT-CONTAINING PROTEIN 1, MITOCHONDRIAL"/>
    <property type="match status" value="1"/>
</dbReference>
<dbReference type="GO" id="GO:0042780">
    <property type="term" value="P:tRNA 3'-end processing"/>
    <property type="evidence" value="ECO:0007669"/>
    <property type="project" value="TreeGrafter"/>
</dbReference>
<dbReference type="Gene3D" id="1.25.40.10">
    <property type="entry name" value="Tetratricopeptide repeat domain"/>
    <property type="match status" value="3"/>
</dbReference>
<dbReference type="OrthoDB" id="185373at2759"/>
<gene>
    <name evidence="2" type="ORF">LSTR_LSTR010160</name>
</gene>
<dbReference type="GO" id="GO:0005759">
    <property type="term" value="C:mitochondrial matrix"/>
    <property type="evidence" value="ECO:0007669"/>
    <property type="project" value="TreeGrafter"/>
</dbReference>
<evidence type="ECO:0008006" key="4">
    <source>
        <dbReference type="Google" id="ProtNLM"/>
    </source>
</evidence>
<organism evidence="2 3">
    <name type="scientific">Laodelphax striatellus</name>
    <name type="common">Small brown planthopper</name>
    <name type="synonym">Delphax striatella</name>
    <dbReference type="NCBI Taxonomy" id="195883"/>
    <lineage>
        <taxon>Eukaryota</taxon>
        <taxon>Metazoa</taxon>
        <taxon>Ecdysozoa</taxon>
        <taxon>Arthropoda</taxon>
        <taxon>Hexapoda</taxon>
        <taxon>Insecta</taxon>
        <taxon>Pterygota</taxon>
        <taxon>Neoptera</taxon>
        <taxon>Paraneoptera</taxon>
        <taxon>Hemiptera</taxon>
        <taxon>Auchenorrhyncha</taxon>
        <taxon>Fulgoroidea</taxon>
        <taxon>Delphacidae</taxon>
        <taxon>Criomorphinae</taxon>
        <taxon>Laodelphax</taxon>
    </lineage>
</organism>
<dbReference type="AlphaFoldDB" id="A0A482WJ22"/>
<dbReference type="STRING" id="195883.A0A482WJ22"/>
<dbReference type="PROSITE" id="PS51375">
    <property type="entry name" value="PPR"/>
    <property type="match status" value="3"/>
</dbReference>
<evidence type="ECO:0000313" key="3">
    <source>
        <dbReference type="Proteomes" id="UP000291343"/>
    </source>
</evidence>
<dbReference type="InterPro" id="IPR011990">
    <property type="entry name" value="TPR-like_helical_dom_sf"/>
</dbReference>
<dbReference type="SMR" id="A0A482WJ22"/>
<dbReference type="Pfam" id="PF13041">
    <property type="entry name" value="PPR_2"/>
    <property type="match status" value="2"/>
</dbReference>
<feature type="repeat" description="PPR" evidence="1">
    <location>
        <begin position="163"/>
        <end position="197"/>
    </location>
</feature>